<dbReference type="OrthoDB" id="10014753at2759"/>
<evidence type="ECO:0000313" key="5">
    <source>
        <dbReference type="EMBL" id="CAF3808083.1"/>
    </source>
</evidence>
<dbReference type="Proteomes" id="UP000681720">
    <property type="component" value="Unassembled WGS sequence"/>
</dbReference>
<organism evidence="4 9">
    <name type="scientific">Rotaria magnacalcarata</name>
    <dbReference type="NCBI Taxonomy" id="392030"/>
    <lineage>
        <taxon>Eukaryota</taxon>
        <taxon>Metazoa</taxon>
        <taxon>Spiralia</taxon>
        <taxon>Gnathifera</taxon>
        <taxon>Rotifera</taxon>
        <taxon>Eurotatoria</taxon>
        <taxon>Bdelloidea</taxon>
        <taxon>Philodinida</taxon>
        <taxon>Philodinidae</taxon>
        <taxon>Rotaria</taxon>
    </lineage>
</organism>
<dbReference type="EMBL" id="CAJOBH010000647">
    <property type="protein sequence ID" value="CAF3808083.1"/>
    <property type="molecule type" value="Genomic_DNA"/>
</dbReference>
<protein>
    <submittedName>
        <fullName evidence="4">Uncharacterized protein</fullName>
    </submittedName>
</protein>
<dbReference type="Proteomes" id="UP000663887">
    <property type="component" value="Unassembled WGS sequence"/>
</dbReference>
<dbReference type="Proteomes" id="UP000681967">
    <property type="component" value="Unassembled WGS sequence"/>
</dbReference>
<sequence>MYTTKSSYCSCSTCTEIRNDKPKHSRYTNLLRYLLVCSCCSSKNKLMLADHQTSCSSLDNSRISAITFRDVDVSNKHCSKHDVMIKASRPYFSKFKNEELRQRVKDANQRWKRMSILPANFIDFIFKNKDFVPLCTICYENLSLLQFNLCHRCITTLINYQQLIQQATVSQSIIEDDRNTLSTISNTTILNYDEDSDSEELEEFFIDCME</sequence>
<evidence type="ECO:0000313" key="6">
    <source>
        <dbReference type="EMBL" id="CAF3849817.1"/>
    </source>
</evidence>
<evidence type="ECO:0000313" key="7">
    <source>
        <dbReference type="EMBL" id="CAF3875423.1"/>
    </source>
</evidence>
<dbReference type="EMBL" id="CAJNOV010003828">
    <property type="protein sequence ID" value="CAF1154848.1"/>
    <property type="molecule type" value="Genomic_DNA"/>
</dbReference>
<reference evidence="4" key="1">
    <citation type="submission" date="2021-02" db="EMBL/GenBank/DDBJ databases">
        <authorList>
            <person name="Nowell W R."/>
        </authorList>
    </citation>
    <scope>NUCLEOTIDE SEQUENCE</scope>
</reference>
<dbReference type="EMBL" id="CAJNRG010007364">
    <property type="protein sequence ID" value="CAF2094320.1"/>
    <property type="molecule type" value="Genomic_DNA"/>
</dbReference>
<dbReference type="Proteomes" id="UP000663834">
    <property type="component" value="Unassembled WGS sequence"/>
</dbReference>
<dbReference type="Proteomes" id="UP000663842">
    <property type="component" value="Unassembled WGS sequence"/>
</dbReference>
<accession>A0A816W8H8</accession>
<name>A0A816W8H8_9BILA</name>
<evidence type="ECO:0000313" key="3">
    <source>
        <dbReference type="EMBL" id="CAF2094320.1"/>
    </source>
</evidence>
<dbReference type="EMBL" id="CAJOBI010000869">
    <property type="protein sequence ID" value="CAF3849817.1"/>
    <property type="molecule type" value="Genomic_DNA"/>
</dbReference>
<dbReference type="Proteomes" id="UP000663855">
    <property type="component" value="Unassembled WGS sequence"/>
</dbReference>
<gene>
    <name evidence="5" type="ORF">BYL167_LOCUS3378</name>
    <name evidence="1" type="ORF">CJN711_LOCUS9713</name>
    <name evidence="8" type="ORF">GIL414_LOCUS8430</name>
    <name evidence="2" type="ORF">KQP761_LOCUS20526</name>
    <name evidence="4" type="ORF">MBJ925_LOCUS27398</name>
    <name evidence="6" type="ORF">SMN809_LOCUS3952</name>
    <name evidence="7" type="ORF">UXM345_LOCUS9173</name>
    <name evidence="3" type="ORF">XDN619_LOCUS17361</name>
</gene>
<evidence type="ECO:0000313" key="9">
    <source>
        <dbReference type="Proteomes" id="UP000663824"/>
    </source>
</evidence>
<evidence type="ECO:0000313" key="4">
    <source>
        <dbReference type="EMBL" id="CAF2129958.1"/>
    </source>
</evidence>
<evidence type="ECO:0000313" key="1">
    <source>
        <dbReference type="EMBL" id="CAF1154848.1"/>
    </source>
</evidence>
<dbReference type="EMBL" id="CAJNRE010014691">
    <property type="protein sequence ID" value="CAF2129958.1"/>
    <property type="molecule type" value="Genomic_DNA"/>
</dbReference>
<evidence type="ECO:0000313" key="8">
    <source>
        <dbReference type="EMBL" id="CAF3938101.1"/>
    </source>
</evidence>
<dbReference type="AlphaFoldDB" id="A0A816W8H8"/>
<dbReference type="Proteomes" id="UP000663824">
    <property type="component" value="Unassembled WGS sequence"/>
</dbReference>
<comment type="caution">
    <text evidence="4">The sequence shown here is derived from an EMBL/GenBank/DDBJ whole genome shotgun (WGS) entry which is preliminary data.</text>
</comment>
<dbReference type="EMBL" id="CAJOBJ010002735">
    <property type="protein sequence ID" value="CAF3938101.1"/>
    <property type="molecule type" value="Genomic_DNA"/>
</dbReference>
<proteinExistence type="predicted"/>
<dbReference type="Proteomes" id="UP000676336">
    <property type="component" value="Unassembled WGS sequence"/>
</dbReference>
<evidence type="ECO:0000313" key="2">
    <source>
        <dbReference type="EMBL" id="CAF1584730.1"/>
    </source>
</evidence>
<dbReference type="EMBL" id="CAJNOW010010663">
    <property type="protein sequence ID" value="CAF1584730.1"/>
    <property type="molecule type" value="Genomic_DNA"/>
</dbReference>
<dbReference type="EMBL" id="CAJOBF010000828">
    <property type="protein sequence ID" value="CAF3875423.1"/>
    <property type="molecule type" value="Genomic_DNA"/>
</dbReference>